<proteinExistence type="predicted"/>
<evidence type="ECO:0000313" key="2">
    <source>
        <dbReference type="EMBL" id="TDQ00821.1"/>
    </source>
</evidence>
<protein>
    <submittedName>
        <fullName evidence="2">Putative phosphoribosyltransferase</fullName>
    </submittedName>
</protein>
<sequence>MRGRYADRSAAGEALAALTAVQTWHRPVVVGVARGGVPVALPVALRLGAPLDVVVARKIGAPGRPEFGVGAVCASGPPFFDDSALASLGLVPAHLASSVEAERAEAVRREQRYRAGRVAVAERDVILVDDGLATGVTAVAALQRLRARRPRRLVFAAPVCAPMGVETVAAHADVVICVRSPARFAAVGEWYANFRQTTDDEVIAALDSATG</sequence>
<reference evidence="2 3" key="1">
    <citation type="submission" date="2019-03" db="EMBL/GenBank/DDBJ databases">
        <title>Genomic Encyclopedia of Type Strains, Phase IV (KMG-IV): sequencing the most valuable type-strain genomes for metagenomic binning, comparative biology and taxonomic classification.</title>
        <authorList>
            <person name="Goeker M."/>
        </authorList>
    </citation>
    <scope>NUCLEOTIDE SEQUENCE [LARGE SCALE GENOMIC DNA]</scope>
    <source>
        <strain evidence="2 3">DSM 45361</strain>
    </source>
</reference>
<dbReference type="EMBL" id="SNXZ01000002">
    <property type="protein sequence ID" value="TDQ00821.1"/>
    <property type="molecule type" value="Genomic_DNA"/>
</dbReference>
<dbReference type="InterPro" id="IPR029057">
    <property type="entry name" value="PRTase-like"/>
</dbReference>
<dbReference type="Gene3D" id="3.30.1310.20">
    <property type="entry name" value="PRTase-like"/>
    <property type="match status" value="1"/>
</dbReference>
<evidence type="ECO:0000259" key="1">
    <source>
        <dbReference type="Pfam" id="PF00156"/>
    </source>
</evidence>
<dbReference type="OrthoDB" id="9810066at2"/>
<accession>A0A4V6PVV6</accession>
<comment type="caution">
    <text evidence="2">The sequence shown here is derived from an EMBL/GenBank/DDBJ whole genome shotgun (WGS) entry which is preliminary data.</text>
</comment>
<keyword evidence="2" id="KW-0808">Transferase</keyword>
<keyword evidence="3" id="KW-1185">Reference proteome</keyword>
<gene>
    <name evidence="2" type="ORF">EV186_102687</name>
</gene>
<dbReference type="AlphaFoldDB" id="A0A4V6PVV6"/>
<name>A0A4V6PVV6_LABRH</name>
<dbReference type="Pfam" id="PF00156">
    <property type="entry name" value="Pribosyltran"/>
    <property type="match status" value="1"/>
</dbReference>
<feature type="domain" description="Phosphoribosyltransferase" evidence="1">
    <location>
        <begin position="22"/>
        <end position="179"/>
    </location>
</feature>
<dbReference type="InterPro" id="IPR000836">
    <property type="entry name" value="PRTase_dom"/>
</dbReference>
<keyword evidence="2" id="KW-0328">Glycosyltransferase</keyword>
<dbReference type="SUPFAM" id="SSF53271">
    <property type="entry name" value="PRTase-like"/>
    <property type="match status" value="1"/>
</dbReference>
<organism evidence="2 3">
    <name type="scientific">Labedaea rhizosphaerae</name>
    <dbReference type="NCBI Taxonomy" id="598644"/>
    <lineage>
        <taxon>Bacteria</taxon>
        <taxon>Bacillati</taxon>
        <taxon>Actinomycetota</taxon>
        <taxon>Actinomycetes</taxon>
        <taxon>Pseudonocardiales</taxon>
        <taxon>Pseudonocardiaceae</taxon>
        <taxon>Labedaea</taxon>
    </lineage>
</organism>
<dbReference type="RefSeq" id="WP_133849483.1">
    <property type="nucleotide sequence ID" value="NZ_SNXZ01000002.1"/>
</dbReference>
<dbReference type="Gene3D" id="3.40.50.2020">
    <property type="match status" value="1"/>
</dbReference>
<dbReference type="Proteomes" id="UP000295444">
    <property type="component" value="Unassembled WGS sequence"/>
</dbReference>
<dbReference type="GO" id="GO:0016757">
    <property type="term" value="F:glycosyltransferase activity"/>
    <property type="evidence" value="ECO:0007669"/>
    <property type="project" value="UniProtKB-KW"/>
</dbReference>
<evidence type="ECO:0000313" key="3">
    <source>
        <dbReference type="Proteomes" id="UP000295444"/>
    </source>
</evidence>